<feature type="region of interest" description="Disordered" evidence="1">
    <location>
        <begin position="1"/>
        <end position="60"/>
    </location>
</feature>
<feature type="compositionally biased region" description="Polar residues" evidence="1">
    <location>
        <begin position="1"/>
        <end position="22"/>
    </location>
</feature>
<feature type="non-terminal residue" evidence="2">
    <location>
        <position position="60"/>
    </location>
</feature>
<feature type="compositionally biased region" description="Polar residues" evidence="1">
    <location>
        <begin position="38"/>
        <end position="49"/>
    </location>
</feature>
<organism evidence="2 3">
    <name type="scientific">Sphaeroforma arctica JP610</name>
    <dbReference type="NCBI Taxonomy" id="667725"/>
    <lineage>
        <taxon>Eukaryota</taxon>
        <taxon>Ichthyosporea</taxon>
        <taxon>Ichthyophonida</taxon>
        <taxon>Sphaeroforma</taxon>
    </lineage>
</organism>
<keyword evidence="3" id="KW-1185">Reference proteome</keyword>
<name>A0A0L0F3S6_9EUKA</name>
<evidence type="ECO:0000313" key="2">
    <source>
        <dbReference type="EMBL" id="KNC70828.1"/>
    </source>
</evidence>
<proteinExistence type="predicted"/>
<reference evidence="2 3" key="1">
    <citation type="submission" date="2011-02" db="EMBL/GenBank/DDBJ databases">
        <title>The Genome Sequence of Sphaeroforma arctica JP610.</title>
        <authorList>
            <consortium name="The Broad Institute Genome Sequencing Platform"/>
            <person name="Russ C."/>
            <person name="Cuomo C."/>
            <person name="Young S.K."/>
            <person name="Zeng Q."/>
            <person name="Gargeya S."/>
            <person name="Alvarado L."/>
            <person name="Berlin A."/>
            <person name="Chapman S.B."/>
            <person name="Chen Z."/>
            <person name="Freedman E."/>
            <person name="Gellesch M."/>
            <person name="Goldberg J."/>
            <person name="Griggs A."/>
            <person name="Gujja S."/>
            <person name="Heilman E."/>
            <person name="Heiman D."/>
            <person name="Howarth C."/>
            <person name="Mehta T."/>
            <person name="Neiman D."/>
            <person name="Pearson M."/>
            <person name="Roberts A."/>
            <person name="Saif S."/>
            <person name="Shea T."/>
            <person name="Shenoy N."/>
            <person name="Sisk P."/>
            <person name="Stolte C."/>
            <person name="Sykes S."/>
            <person name="White J."/>
            <person name="Yandava C."/>
            <person name="Burger G."/>
            <person name="Gray M.W."/>
            <person name="Holland P.W.H."/>
            <person name="King N."/>
            <person name="Lang F.B.F."/>
            <person name="Roger A.J."/>
            <person name="Ruiz-Trillo I."/>
            <person name="Haas B."/>
            <person name="Nusbaum C."/>
            <person name="Birren B."/>
        </authorList>
    </citation>
    <scope>NUCLEOTIDE SEQUENCE [LARGE SCALE GENOMIC DNA]</scope>
    <source>
        <strain evidence="2 3">JP610</strain>
    </source>
</reference>
<sequence length="60" mass="6548">MGRNGSRSGASLLRRTSATSTGLVAMDDNDFYEDESPRATQLTKTLTGNQHERYNDPGSL</sequence>
<dbReference type="GeneID" id="25917146"/>
<dbReference type="AlphaFoldDB" id="A0A0L0F3S6"/>
<dbReference type="Proteomes" id="UP000054560">
    <property type="component" value="Unassembled WGS sequence"/>
</dbReference>
<accession>A0A0L0F3S6</accession>
<evidence type="ECO:0000313" key="3">
    <source>
        <dbReference type="Proteomes" id="UP000054560"/>
    </source>
</evidence>
<dbReference type="RefSeq" id="XP_014144730.1">
    <property type="nucleotide sequence ID" value="XM_014289255.1"/>
</dbReference>
<gene>
    <name evidence="2" type="ORF">SARC_16642</name>
</gene>
<dbReference type="EMBL" id="KQ250162">
    <property type="protein sequence ID" value="KNC70828.1"/>
    <property type="molecule type" value="Genomic_DNA"/>
</dbReference>
<evidence type="ECO:0000256" key="1">
    <source>
        <dbReference type="SAM" id="MobiDB-lite"/>
    </source>
</evidence>
<protein>
    <submittedName>
        <fullName evidence="2">Uncharacterized protein</fullName>
    </submittedName>
</protein>
<feature type="compositionally biased region" description="Basic and acidic residues" evidence="1">
    <location>
        <begin position="50"/>
        <end position="60"/>
    </location>
</feature>